<dbReference type="Pfam" id="PF14559">
    <property type="entry name" value="TPR_19"/>
    <property type="match status" value="2"/>
</dbReference>
<protein>
    <submittedName>
        <fullName evidence="5">Tetratricopeptide repeat protein</fullName>
    </submittedName>
</protein>
<dbReference type="InterPro" id="IPR011990">
    <property type="entry name" value="TPR-like_helical_dom_sf"/>
</dbReference>
<dbReference type="PANTHER" id="PTHR45586">
    <property type="entry name" value="TPR REPEAT-CONTAINING PROTEIN PA4667"/>
    <property type="match status" value="1"/>
</dbReference>
<evidence type="ECO:0000256" key="3">
    <source>
        <dbReference type="PROSITE-ProRule" id="PRU00339"/>
    </source>
</evidence>
<dbReference type="SUPFAM" id="SSF55874">
    <property type="entry name" value="ATPase domain of HSP90 chaperone/DNA topoisomerase II/histidine kinase"/>
    <property type="match status" value="1"/>
</dbReference>
<feature type="repeat" description="TPR" evidence="3">
    <location>
        <begin position="669"/>
        <end position="702"/>
    </location>
</feature>
<dbReference type="PANTHER" id="PTHR45586:SF1">
    <property type="entry name" value="LIPOPOLYSACCHARIDE ASSEMBLY PROTEIN B"/>
    <property type="match status" value="1"/>
</dbReference>
<keyword evidence="2 3" id="KW-0802">TPR repeat</keyword>
<dbReference type="PROSITE" id="PS50005">
    <property type="entry name" value="TPR"/>
    <property type="match status" value="3"/>
</dbReference>
<dbReference type="AlphaFoldDB" id="A0A9X0R432"/>
<name>A0A9X0R432_9PROT</name>
<sequence length="1086" mass="116944">MQSSVVIAPLRIVNEAFLVASSIERCPRTMMLRELVMNALEAAAGTELGLVRIMGQEVDGARKLAIWNAGRGMTAEELLLVTDLSSSLNKRVGLDGNFGMGAKVASLASNRHGLRYRSCRLGRVSQVLLGQREGTYGRVLQEAGPGSEPAEVIDATAACAAEGRYDLSEDWTEVLLMGDRPEQDTVLSPYNENPHVPPNWVPQALGRRYMRLPEGVTLRIEASSCGVTRDTVFQPSFAEQYFDRVERVDGPDGIVLHYAYRAPDAIRPEPPSASLGMGAVIYAGEVYATVDGSRWALESPTYGFPFASRQCTVLIELPASYPVMPEAYRQFLRFCHGDQRQVLFGDFGDMVAANIPAWMRRIIAAMMPASEDYLNEIKADLQHLLQELGLKDEPIPANVAVQTSSAASASGSPPAEAASVSPRPKLPTAPEILPLDNDQSIMEKGLVGRAGRFYSGTRQIFVNTRYSPFLRLAAQLEAEFGTAAERGTVATLARQVAEWSAIRRLGRAVVYGMAKKAIGWSDEERARVQSPESLSLTVDDVEAMLPPARARMASLLGQTIPAAGTTGYDAQAGDAQRLAGELADGEAKLQQAMLSGWPVGNFLRRLADIEMRRRNPDAARGWLQQAIENDQANPWPHLDMSRVLQAARDLEGAVRACELAMELSGGQVAAFIVRRGELEMVRGNPEGARRFFEQAVAAQPDDYWARLALSAQLLADGDLNAAEEAAEEALGMTSGSTSAACLRMGEIAQRRGDQAEARRWIDRALAADPTDFWANLVLSNLLGQDGDLEGADAAAAAALIANPPNPAPVHRRRGELALQRGDAVAARRFFEQAIVANPDDQTPRLELAKLHLAGGDYEAAKGAAQAALDLKPANPGPALIRLAEIEAYLGNAAAALKLRERAVEEAPQDVWAPLELARQLKAEGELGRASEVLESSIVRHKQTRAAACTMLAEIHVKRGNLELAAERLEAAIAADQGHVWAWMLRSQLALQKGDLSGAEAAAQSALECKPANPGPLLRRLGEIAIRCGDLAAALSFGERAVAADPKDPWNRLFLSDVLMAQGDLDGASEVAKAAVQPDLGRVPAAA</sequence>
<feature type="repeat" description="TPR" evidence="3">
    <location>
        <begin position="807"/>
        <end position="840"/>
    </location>
</feature>
<dbReference type="InterPro" id="IPR051012">
    <property type="entry name" value="CellSynth/LPSAsmb/PSIAsmb"/>
</dbReference>
<accession>A0A9X0R432</accession>
<dbReference type="Pfam" id="PF13432">
    <property type="entry name" value="TPR_16"/>
    <property type="match status" value="3"/>
</dbReference>
<feature type="repeat" description="TPR" evidence="3">
    <location>
        <begin position="738"/>
        <end position="771"/>
    </location>
</feature>
<dbReference type="RefSeq" id="WP_186773818.1">
    <property type="nucleotide sequence ID" value="NZ_JACOMF010000116.1"/>
</dbReference>
<proteinExistence type="predicted"/>
<dbReference type="InterPro" id="IPR019734">
    <property type="entry name" value="TPR_rpt"/>
</dbReference>
<dbReference type="EMBL" id="JACOMF010000116">
    <property type="protein sequence ID" value="MBC4019084.1"/>
    <property type="molecule type" value="Genomic_DNA"/>
</dbReference>
<keyword evidence="6" id="KW-1185">Reference proteome</keyword>
<organism evidence="5 6">
    <name type="scientific">Siccirubricoccus deserti</name>
    <dbReference type="NCBI Taxonomy" id="2013562"/>
    <lineage>
        <taxon>Bacteria</taxon>
        <taxon>Pseudomonadati</taxon>
        <taxon>Pseudomonadota</taxon>
        <taxon>Alphaproteobacteria</taxon>
        <taxon>Acetobacterales</taxon>
        <taxon>Roseomonadaceae</taxon>
        <taxon>Siccirubricoccus</taxon>
    </lineage>
</organism>
<dbReference type="SMART" id="SM00028">
    <property type="entry name" value="TPR"/>
    <property type="match status" value="10"/>
</dbReference>
<dbReference type="SUPFAM" id="SSF48452">
    <property type="entry name" value="TPR-like"/>
    <property type="match status" value="2"/>
</dbReference>
<evidence type="ECO:0000313" key="6">
    <source>
        <dbReference type="Proteomes" id="UP000600101"/>
    </source>
</evidence>
<dbReference type="Gene3D" id="1.25.40.10">
    <property type="entry name" value="Tetratricopeptide repeat domain"/>
    <property type="match status" value="2"/>
</dbReference>
<feature type="region of interest" description="Disordered" evidence="4">
    <location>
        <begin position="402"/>
        <end position="433"/>
    </location>
</feature>
<comment type="caution">
    <text evidence="5">The sequence shown here is derived from an EMBL/GenBank/DDBJ whole genome shotgun (WGS) entry which is preliminary data.</text>
</comment>
<feature type="compositionally biased region" description="Low complexity" evidence="4">
    <location>
        <begin position="402"/>
        <end position="422"/>
    </location>
</feature>
<evidence type="ECO:0000256" key="2">
    <source>
        <dbReference type="ARBA" id="ARBA00022803"/>
    </source>
</evidence>
<reference evidence="5" key="1">
    <citation type="submission" date="2020-08" db="EMBL/GenBank/DDBJ databases">
        <authorList>
            <person name="Hu Y."/>
            <person name="Nguyen S.V."/>
            <person name="Li F."/>
            <person name="Fanning S."/>
        </authorList>
    </citation>
    <scope>NUCLEOTIDE SEQUENCE</scope>
    <source>
        <strain evidence="5">SYSU D8009</strain>
    </source>
</reference>
<gene>
    <name evidence="5" type="ORF">H7965_27990</name>
</gene>
<evidence type="ECO:0000313" key="5">
    <source>
        <dbReference type="EMBL" id="MBC4019084.1"/>
    </source>
</evidence>
<keyword evidence="1" id="KW-0677">Repeat</keyword>
<evidence type="ECO:0000256" key="1">
    <source>
        <dbReference type="ARBA" id="ARBA00022737"/>
    </source>
</evidence>
<dbReference type="Proteomes" id="UP000600101">
    <property type="component" value="Unassembled WGS sequence"/>
</dbReference>
<dbReference type="InterPro" id="IPR036890">
    <property type="entry name" value="HATPase_C_sf"/>
</dbReference>
<evidence type="ECO:0000256" key="4">
    <source>
        <dbReference type="SAM" id="MobiDB-lite"/>
    </source>
</evidence>